<dbReference type="AlphaFoldDB" id="A0A3P6DTU4"/>
<dbReference type="EMBL" id="LR031876">
    <property type="protein sequence ID" value="VDD35063.1"/>
    <property type="molecule type" value="Genomic_DNA"/>
</dbReference>
<organism evidence="1">
    <name type="scientific">Brassica oleracea</name>
    <name type="common">Wild cabbage</name>
    <dbReference type="NCBI Taxonomy" id="3712"/>
    <lineage>
        <taxon>Eukaryota</taxon>
        <taxon>Viridiplantae</taxon>
        <taxon>Streptophyta</taxon>
        <taxon>Embryophyta</taxon>
        <taxon>Tracheophyta</taxon>
        <taxon>Spermatophyta</taxon>
        <taxon>Magnoliopsida</taxon>
        <taxon>eudicotyledons</taxon>
        <taxon>Gunneridae</taxon>
        <taxon>Pentapetalae</taxon>
        <taxon>rosids</taxon>
        <taxon>malvids</taxon>
        <taxon>Brassicales</taxon>
        <taxon>Brassicaceae</taxon>
        <taxon>Brassiceae</taxon>
        <taxon>Brassica</taxon>
    </lineage>
</organism>
<sequence>MGEMFHGGGCTSRSHYYADNSIHRVEKEGLLSLKEMMKNRSPSRMCTMSLE</sequence>
<name>A0A3P6DTU4_BRAOL</name>
<protein>
    <submittedName>
        <fullName evidence="1">Uncharacterized protein</fullName>
    </submittedName>
</protein>
<reference evidence="1" key="1">
    <citation type="submission" date="2018-11" db="EMBL/GenBank/DDBJ databases">
        <authorList>
            <consortium name="Genoscope - CEA"/>
            <person name="William W."/>
        </authorList>
    </citation>
    <scope>NUCLEOTIDE SEQUENCE</scope>
</reference>
<evidence type="ECO:0000313" key="1">
    <source>
        <dbReference type="EMBL" id="VDD35063.1"/>
    </source>
</evidence>
<proteinExistence type="predicted"/>
<gene>
    <name evidence="1" type="ORF">BOLC7T40623H</name>
</gene>
<accession>A0A3P6DTU4</accession>